<dbReference type="InterPro" id="IPR013520">
    <property type="entry name" value="Ribonucl_H"/>
</dbReference>
<dbReference type="PANTHER" id="PTHR30231:SF4">
    <property type="entry name" value="PROTEIN NEN2"/>
    <property type="match status" value="1"/>
</dbReference>
<organism evidence="5 6">
    <name type="scientific">Pelovirga terrestris</name>
    <dbReference type="NCBI Taxonomy" id="2771352"/>
    <lineage>
        <taxon>Bacteria</taxon>
        <taxon>Pseudomonadati</taxon>
        <taxon>Thermodesulfobacteriota</taxon>
        <taxon>Desulfuromonadia</taxon>
        <taxon>Geobacterales</taxon>
        <taxon>Geobacteraceae</taxon>
        <taxon>Pelovirga</taxon>
    </lineage>
</organism>
<dbReference type="Gene3D" id="3.30.420.10">
    <property type="entry name" value="Ribonuclease H-like superfamily/Ribonuclease H"/>
    <property type="match status" value="1"/>
</dbReference>
<keyword evidence="6" id="KW-1185">Reference proteome</keyword>
<dbReference type="GO" id="GO:0003676">
    <property type="term" value="F:nucleic acid binding"/>
    <property type="evidence" value="ECO:0007669"/>
    <property type="project" value="InterPro"/>
</dbReference>
<evidence type="ECO:0000313" key="5">
    <source>
        <dbReference type="EMBL" id="MBD1399940.1"/>
    </source>
</evidence>
<dbReference type="SUPFAM" id="SSF53098">
    <property type="entry name" value="Ribonuclease H-like"/>
    <property type="match status" value="1"/>
</dbReference>
<evidence type="ECO:0000313" key="6">
    <source>
        <dbReference type="Proteomes" id="UP000632828"/>
    </source>
</evidence>
<accession>A0A8J6QQI8</accession>
<dbReference type="RefSeq" id="WP_191154218.1">
    <property type="nucleotide sequence ID" value="NZ_JACWUN010000004.1"/>
</dbReference>
<dbReference type="NCBIfam" id="NF006602">
    <property type="entry name" value="PRK09146.1"/>
    <property type="match status" value="1"/>
</dbReference>
<dbReference type="CDD" id="cd06127">
    <property type="entry name" value="DEDDh"/>
    <property type="match status" value="1"/>
</dbReference>
<reference evidence="5" key="1">
    <citation type="submission" date="2020-09" db="EMBL/GenBank/DDBJ databases">
        <title>Pelobacter alkaliphilus sp. nov., a novel anaerobic arsenate-reducing bacterium from terrestrial mud volcano.</title>
        <authorList>
            <person name="Khomyakova M.A."/>
            <person name="Merkel A.Y."/>
            <person name="Slobodkin A.I."/>
        </authorList>
    </citation>
    <scope>NUCLEOTIDE SEQUENCE</scope>
    <source>
        <strain evidence="5">M08fum</strain>
    </source>
</reference>
<dbReference type="InterPro" id="IPR036397">
    <property type="entry name" value="RNaseH_sf"/>
</dbReference>
<evidence type="ECO:0000259" key="4">
    <source>
        <dbReference type="SMART" id="SM00479"/>
    </source>
</evidence>
<evidence type="ECO:0000256" key="2">
    <source>
        <dbReference type="ARBA" id="ARBA00022801"/>
    </source>
</evidence>
<comment type="caution">
    <text evidence="5">The sequence shown here is derived from an EMBL/GenBank/DDBJ whole genome shotgun (WGS) entry which is preliminary data.</text>
</comment>
<gene>
    <name evidence="5" type="ORF">ICT70_04570</name>
</gene>
<keyword evidence="1" id="KW-0540">Nuclease</keyword>
<feature type="domain" description="Exonuclease" evidence="4">
    <location>
        <begin position="53"/>
        <end position="234"/>
    </location>
</feature>
<evidence type="ECO:0000256" key="3">
    <source>
        <dbReference type="ARBA" id="ARBA00022839"/>
    </source>
</evidence>
<dbReference type="GO" id="GO:0006259">
    <property type="term" value="P:DNA metabolic process"/>
    <property type="evidence" value="ECO:0007669"/>
    <property type="project" value="UniProtKB-ARBA"/>
</dbReference>
<dbReference type="PANTHER" id="PTHR30231">
    <property type="entry name" value="DNA POLYMERASE III SUBUNIT EPSILON"/>
    <property type="match status" value="1"/>
</dbReference>
<keyword evidence="3 5" id="KW-0269">Exonuclease</keyword>
<dbReference type="InterPro" id="IPR012337">
    <property type="entry name" value="RNaseH-like_sf"/>
</dbReference>
<evidence type="ECO:0000256" key="1">
    <source>
        <dbReference type="ARBA" id="ARBA00022722"/>
    </source>
</evidence>
<dbReference type="Pfam" id="PF00929">
    <property type="entry name" value="RNase_T"/>
    <property type="match status" value="1"/>
</dbReference>
<keyword evidence="2" id="KW-0378">Hydrolase</keyword>
<proteinExistence type="predicted"/>
<dbReference type="Proteomes" id="UP000632828">
    <property type="component" value="Unassembled WGS sequence"/>
</dbReference>
<name>A0A8J6QQI8_9BACT</name>
<dbReference type="AlphaFoldDB" id="A0A8J6QQI8"/>
<dbReference type="EMBL" id="JACWUN010000004">
    <property type="protein sequence ID" value="MBD1399940.1"/>
    <property type="molecule type" value="Genomic_DNA"/>
</dbReference>
<dbReference type="SMART" id="SM00479">
    <property type="entry name" value="EXOIII"/>
    <property type="match status" value="1"/>
</dbReference>
<dbReference type="GO" id="GO:0008408">
    <property type="term" value="F:3'-5' exonuclease activity"/>
    <property type="evidence" value="ECO:0007669"/>
    <property type="project" value="TreeGrafter"/>
</dbReference>
<dbReference type="GO" id="GO:0005829">
    <property type="term" value="C:cytosol"/>
    <property type="evidence" value="ECO:0007669"/>
    <property type="project" value="TreeGrafter"/>
</dbReference>
<protein>
    <submittedName>
        <fullName evidence="5">3'-5' exonuclease</fullName>
    </submittedName>
</protein>
<sequence length="244" mass="27902">MLYLKSAKKPSDHRPPQWPQLFDQLAISAKNPGLKQYYQAGVVAPETPLSDVSLVALDIETTGLDPARDAIVSVGLIPFDLHRIYCSKARYWVLNPEKPLTTSSVVIHGITHAEALVGHDLKQILPELLLALAHRVVVVHCRQIERRFLDIALKERIGEGIVFPAIDTMEIDNRYVRRRFFQRIVQFFGRTPESIRLAACRSRYHLPHYTPHHALIDALATAELFQAQVAWHFTPQTWVDKVWH</sequence>